<evidence type="ECO:0000313" key="4">
    <source>
        <dbReference type="Proteomes" id="UP000001034"/>
    </source>
</evidence>
<dbReference type="GO" id="GO:0016787">
    <property type="term" value="F:hydrolase activity"/>
    <property type="evidence" value="ECO:0007669"/>
    <property type="project" value="InterPro"/>
</dbReference>
<proteinExistence type="predicted"/>
<dbReference type="KEGG" id="vg:6369926"/>
<dbReference type="EMBL" id="AB366653">
    <property type="protein sequence ID" value="BAG41741.1"/>
    <property type="molecule type" value="Genomic_DNA"/>
</dbReference>
<dbReference type="SUPFAM" id="SSF52540">
    <property type="entry name" value="P-loop containing nucleoside triphosphate hydrolases"/>
    <property type="match status" value="1"/>
</dbReference>
<sequence length="604" mass="69190">MVHKPMPSTTVIDYISAIPGLGKTHWAIEDMMRGLPARQKSLYLAPTIKLLEQVRNDLSRRLPPEDFKKVFMHHHKNTKNVPQAVVLSLLDPLAAKGRIVLTTHDSFLKLRRAPEFQQVTVYFDEARKVVTQGAQILLNDVGAQDLFARLFVIEPRVGQSMFRQVTCRPGAAKILRESKAFSDTPQFVKQYKRIEKLFDKATNSRYEVFLDIPLEADEIIDSGQSFLMKQHEFYEIVLPSHIFDGFKRVTVLAAHFEDSQMYHLLKEASGVKLRDVGLALGNTISKRRIALLNRYNQLTIALLTPQYMALSKTQLLYGMLAPSSKLDKILERVSSVGGVRKAMRKQTVSTAYELNKKIQAKIDYLRTVKGVEFDPLAWYIQSAKRVIRHWRRTHKSFGLPLMVLNDKFAKDEHYAEMLSDDSGCPEAELLPFMSHGLNTYKERNVLAFLAAINPAPQLIQFYRERLPNYDFAKDHVADVCNQSVCRLSLRDVKSTESVLVVVPDHSIARLLNEKLFNRATIDTSYVTRLGFKTSITRQLENLYPPEEVARLRNVRRAEASKKKQKERIVKQRAKRASSPYASRMASLNSMLTKTRRRFDSPKGK</sequence>
<feature type="compositionally biased region" description="Basic and acidic residues" evidence="1">
    <location>
        <begin position="556"/>
        <end position="569"/>
    </location>
</feature>
<dbReference type="GO" id="GO:0003677">
    <property type="term" value="F:DNA binding"/>
    <property type="evidence" value="ECO:0007669"/>
    <property type="project" value="InterPro"/>
</dbReference>
<dbReference type="GO" id="GO:0005524">
    <property type="term" value="F:ATP binding"/>
    <property type="evidence" value="ECO:0007669"/>
    <property type="project" value="InterPro"/>
</dbReference>
<feature type="region of interest" description="Disordered" evidence="1">
    <location>
        <begin position="556"/>
        <end position="582"/>
    </location>
</feature>
<dbReference type="InterPro" id="IPR006935">
    <property type="entry name" value="Helicase/UvrB_N"/>
</dbReference>
<organism evidence="3 4">
    <name type="scientific">Ralstonia phage phiRSL1</name>
    <dbReference type="NCBI Taxonomy" id="1980924"/>
    <lineage>
        <taxon>Viruses</taxon>
        <taxon>Duplodnaviria</taxon>
        <taxon>Heunggongvirae</taxon>
        <taxon>Uroviricota</taxon>
        <taxon>Caudoviricetes</taxon>
        <taxon>Mieseafarmvirus</taxon>
        <taxon>Mieseafarmvirus RSL1</taxon>
    </lineage>
</organism>
<reference evidence="3 4" key="1">
    <citation type="journal article" date="2010" name="Virology">
        <title>A jumbo phage infecting the phytopathogen Ralstonia solanacearum defines a new lineage of the Myoviridae family.</title>
        <authorList>
            <person name="Yamada T."/>
            <person name="Satoh S."/>
            <person name="Ishikawa H."/>
            <person name="Fujiwara A."/>
            <person name="Kawasaki T."/>
            <person name="Fujie M."/>
            <person name="Ogata H."/>
        </authorList>
    </citation>
    <scope>NUCLEOTIDE SEQUENCE [LARGE SCALE GENOMIC DNA]</scope>
</reference>
<accession>B2ZYA8</accession>
<name>B2ZYA8_9CAUD</name>
<feature type="domain" description="Helicase/UvrB N-terminal" evidence="2">
    <location>
        <begin position="14"/>
        <end position="126"/>
    </location>
</feature>
<dbReference type="RefSeq" id="YP_001950171.1">
    <property type="nucleotide sequence ID" value="NC_010811.2"/>
</dbReference>
<evidence type="ECO:0000313" key="3">
    <source>
        <dbReference type="EMBL" id="BAG41741.1"/>
    </source>
</evidence>
<keyword evidence="4" id="KW-1185">Reference proteome</keyword>
<dbReference type="Gene3D" id="3.40.50.300">
    <property type="entry name" value="P-loop containing nucleotide triphosphate hydrolases"/>
    <property type="match status" value="1"/>
</dbReference>
<dbReference type="Proteomes" id="UP000001034">
    <property type="component" value="Segment"/>
</dbReference>
<protein>
    <recommendedName>
        <fullName evidence="2">Helicase/UvrB N-terminal domain-containing protein</fullName>
    </recommendedName>
</protein>
<evidence type="ECO:0000259" key="2">
    <source>
        <dbReference type="Pfam" id="PF04851"/>
    </source>
</evidence>
<dbReference type="InterPro" id="IPR027417">
    <property type="entry name" value="P-loop_NTPase"/>
</dbReference>
<dbReference type="Pfam" id="PF04851">
    <property type="entry name" value="ResIII"/>
    <property type="match status" value="1"/>
</dbReference>
<dbReference type="GeneID" id="6369926"/>
<evidence type="ECO:0000256" key="1">
    <source>
        <dbReference type="SAM" id="MobiDB-lite"/>
    </source>
</evidence>